<dbReference type="Proteomes" id="UP000243498">
    <property type="component" value="Unassembled WGS sequence"/>
</dbReference>
<protein>
    <submittedName>
        <fullName evidence="2">Uncharacterized protein</fullName>
    </submittedName>
</protein>
<comment type="caution">
    <text evidence="2">The sequence shown here is derived from an EMBL/GenBank/DDBJ whole genome shotgun (WGS) entry which is preliminary data.</text>
</comment>
<evidence type="ECO:0000313" key="2">
    <source>
        <dbReference type="EMBL" id="OAA34798.1"/>
    </source>
</evidence>
<dbReference type="EMBL" id="AZHC01000048">
    <property type="protein sequence ID" value="OAA34798.1"/>
    <property type="molecule type" value="Genomic_DNA"/>
</dbReference>
<feature type="region of interest" description="Disordered" evidence="1">
    <location>
        <begin position="120"/>
        <end position="140"/>
    </location>
</feature>
<dbReference type="AlphaFoldDB" id="A0A166WJH1"/>
<sequence length="147" mass="16144">MAKALQGVQRSLVDQLGVFSRSQDGIPPIPEIDEFDHTAAARPTALLSYSFFLPTPPSLQRRGQLEMSSDEKAQISTEAIRLKSESFIPDKKYIDDALRNAEPEDGDGVCKPLLAWGGPSNRGIHHTGPRKEARRLSGPDKVCDFVS</sequence>
<organism evidence="2 3">
    <name type="scientific">Metarhizium rileyi (strain RCEF 4871)</name>
    <name type="common">Nomuraea rileyi</name>
    <dbReference type="NCBI Taxonomy" id="1649241"/>
    <lineage>
        <taxon>Eukaryota</taxon>
        <taxon>Fungi</taxon>
        <taxon>Dikarya</taxon>
        <taxon>Ascomycota</taxon>
        <taxon>Pezizomycotina</taxon>
        <taxon>Sordariomycetes</taxon>
        <taxon>Hypocreomycetidae</taxon>
        <taxon>Hypocreales</taxon>
        <taxon>Clavicipitaceae</taxon>
        <taxon>Metarhizium</taxon>
    </lineage>
</organism>
<gene>
    <name evidence="2" type="ORF">NOR_08310</name>
</gene>
<name>A0A166WJH1_METRR</name>
<reference evidence="2 3" key="1">
    <citation type="journal article" date="2016" name="Genome Biol. Evol.">
        <title>Divergent and convergent evolution of fungal pathogenicity.</title>
        <authorList>
            <person name="Shang Y."/>
            <person name="Xiao G."/>
            <person name="Zheng P."/>
            <person name="Cen K."/>
            <person name="Zhan S."/>
            <person name="Wang C."/>
        </authorList>
    </citation>
    <scope>NUCLEOTIDE SEQUENCE [LARGE SCALE GENOMIC DNA]</scope>
    <source>
        <strain evidence="2 3">RCEF 4871</strain>
    </source>
</reference>
<feature type="compositionally biased region" description="Basic and acidic residues" evidence="1">
    <location>
        <begin position="129"/>
        <end position="140"/>
    </location>
</feature>
<evidence type="ECO:0000313" key="3">
    <source>
        <dbReference type="Proteomes" id="UP000243498"/>
    </source>
</evidence>
<keyword evidence="3" id="KW-1185">Reference proteome</keyword>
<proteinExistence type="predicted"/>
<accession>A0A166WJH1</accession>
<evidence type="ECO:0000256" key="1">
    <source>
        <dbReference type="SAM" id="MobiDB-lite"/>
    </source>
</evidence>